<dbReference type="AlphaFoldDB" id="A0A922AJ93"/>
<dbReference type="EMBL" id="CM031838">
    <property type="protein sequence ID" value="KAG6678873.1"/>
    <property type="molecule type" value="Genomic_DNA"/>
</dbReference>
<proteinExistence type="inferred from homology"/>
<dbReference type="PANTHER" id="PTHR47926:SF526">
    <property type="entry name" value="PENTACOTRIPEPTIDE-REPEAT REGION OF PRORP DOMAIN-CONTAINING PROTEIN"/>
    <property type="match status" value="1"/>
</dbReference>
<keyword evidence="2" id="KW-0677">Repeat</keyword>
<reference evidence="4" key="1">
    <citation type="submission" date="2021-01" db="EMBL/GenBank/DDBJ databases">
        <authorList>
            <person name="Lovell J.T."/>
            <person name="Bentley N."/>
            <person name="Bhattarai G."/>
            <person name="Jenkins J.W."/>
            <person name="Sreedasyam A."/>
            <person name="Alarcon Y."/>
            <person name="Bock C."/>
            <person name="Boston L."/>
            <person name="Carlson J."/>
            <person name="Cervantes K."/>
            <person name="Clermont K."/>
            <person name="Krom N."/>
            <person name="Kubenka K."/>
            <person name="Mamidi S."/>
            <person name="Mattison C."/>
            <person name="Monteros M."/>
            <person name="Pisani C."/>
            <person name="Plott C."/>
            <person name="Rajasekar S."/>
            <person name="Rhein H.S."/>
            <person name="Rohla C."/>
            <person name="Song M."/>
            <person name="Hilaire R.S."/>
            <person name="Shu S."/>
            <person name="Wells L."/>
            <person name="Wang X."/>
            <person name="Webber J."/>
            <person name="Heerema R.J."/>
            <person name="Klein P."/>
            <person name="Conner P."/>
            <person name="Grauke L."/>
            <person name="Grimwood J."/>
            <person name="Schmutz J."/>
            <person name="Randall J.J."/>
        </authorList>
    </citation>
    <scope>NUCLEOTIDE SEQUENCE</scope>
    <source>
        <tissue evidence="4">Leaf</tissue>
    </source>
</reference>
<evidence type="ECO:0000256" key="3">
    <source>
        <dbReference type="PROSITE-ProRule" id="PRU00708"/>
    </source>
</evidence>
<feature type="repeat" description="PPR" evidence="3">
    <location>
        <begin position="115"/>
        <end position="149"/>
    </location>
</feature>
<dbReference type="PANTHER" id="PTHR47926">
    <property type="entry name" value="PENTATRICOPEPTIDE REPEAT-CONTAINING PROTEIN"/>
    <property type="match status" value="1"/>
</dbReference>
<comment type="caution">
    <text evidence="4">The sequence shown here is derived from an EMBL/GenBank/DDBJ whole genome shotgun (WGS) entry which is preliminary data.</text>
</comment>
<dbReference type="Pfam" id="PF13041">
    <property type="entry name" value="PPR_2"/>
    <property type="match status" value="1"/>
</dbReference>
<name>A0A922AJ93_CARIL</name>
<dbReference type="GO" id="GO:0009451">
    <property type="term" value="P:RNA modification"/>
    <property type="evidence" value="ECO:0007669"/>
    <property type="project" value="InterPro"/>
</dbReference>
<comment type="similarity">
    <text evidence="1">Belongs to the PPR family. PCMP-H subfamily.</text>
</comment>
<dbReference type="FunFam" id="1.25.40.10:FF:000690">
    <property type="entry name" value="Pentatricopeptide repeat-containing protein"/>
    <property type="match status" value="1"/>
</dbReference>
<gene>
    <name evidence="4" type="ORF">I3842_14G103400</name>
</gene>
<accession>A0A922AJ93</accession>
<evidence type="ECO:0008006" key="6">
    <source>
        <dbReference type="Google" id="ProtNLM"/>
    </source>
</evidence>
<evidence type="ECO:0000313" key="5">
    <source>
        <dbReference type="Proteomes" id="UP000811246"/>
    </source>
</evidence>
<evidence type="ECO:0000256" key="2">
    <source>
        <dbReference type="ARBA" id="ARBA00022737"/>
    </source>
</evidence>
<dbReference type="FunFam" id="1.25.40.10:FF:000348">
    <property type="entry name" value="Pentatricopeptide repeat-containing protein chloroplastic"/>
    <property type="match status" value="1"/>
</dbReference>
<dbReference type="GO" id="GO:0003729">
    <property type="term" value="F:mRNA binding"/>
    <property type="evidence" value="ECO:0007669"/>
    <property type="project" value="UniProtKB-ARBA"/>
</dbReference>
<dbReference type="InterPro" id="IPR046848">
    <property type="entry name" value="E_motif"/>
</dbReference>
<organism evidence="4 5">
    <name type="scientific">Carya illinoinensis</name>
    <name type="common">Pecan</name>
    <dbReference type="NCBI Taxonomy" id="32201"/>
    <lineage>
        <taxon>Eukaryota</taxon>
        <taxon>Viridiplantae</taxon>
        <taxon>Streptophyta</taxon>
        <taxon>Embryophyta</taxon>
        <taxon>Tracheophyta</taxon>
        <taxon>Spermatophyta</taxon>
        <taxon>Magnoliopsida</taxon>
        <taxon>eudicotyledons</taxon>
        <taxon>Gunneridae</taxon>
        <taxon>Pentapetalae</taxon>
        <taxon>rosids</taxon>
        <taxon>fabids</taxon>
        <taxon>Fagales</taxon>
        <taxon>Juglandaceae</taxon>
        <taxon>Carya</taxon>
    </lineage>
</organism>
<dbReference type="Proteomes" id="UP000811246">
    <property type="component" value="Chromosome 14"/>
</dbReference>
<dbReference type="Pfam" id="PF20431">
    <property type="entry name" value="E_motif"/>
    <property type="match status" value="1"/>
</dbReference>
<sequence length="553" mass="62003">MLERELIPPIPTRNSRDIQQNLFSLLECCSTLKKLCQIHAQIVINGFTQKNYILVKLLYLYVTSGYLKHALKVFEGIENPSATVWNQIIRGHAQSQTPRKSIELYNRMVAAAEPDGFTYSYLLSACVRAKLLREGEQVHGRVLANGYCSNMFVQTNLVNLYAVGGVNDIRYARRVFEEMSDRSVVSWNSLIAGYIRCGDIDGAWKIFNDMPERNVVSWTTIISGCAQDGRYKQVLSLFGEMRRAHVEVDQVALVAVLSACAKLGDLNLGKQIHWYIEERISARNQTLSVSLNNALIHMYASCGVIDEAYKVFNIMPCKSNVSWTSIITGLAKQGCGEAALDVFWSMLRLGANQVRPDEITFIGVLCACSHAGLINEGRHLFEHMSKTWGISPKIEHYGCMVDLLSRAGFLDEAYRLVESMPIRPNDAVWGALLGGCRIHKNAGLASHVAQKLAVGLDPEQAAGYLVLLSNVYATAKRWHDVLGVRQKMVEMGVRKPSGRSWVQINGVVHDFVAGDRDHKHAPSIYEMLGQITRQARQKSYKLDLMERFLDAEE</sequence>
<feature type="repeat" description="PPR" evidence="3">
    <location>
        <begin position="183"/>
        <end position="217"/>
    </location>
</feature>
<evidence type="ECO:0000313" key="4">
    <source>
        <dbReference type="EMBL" id="KAG6678873.1"/>
    </source>
</evidence>
<dbReference type="InterPro" id="IPR002885">
    <property type="entry name" value="PPR_rpt"/>
</dbReference>
<dbReference type="PROSITE" id="PS51375">
    <property type="entry name" value="PPR"/>
    <property type="match status" value="3"/>
</dbReference>
<dbReference type="InterPro" id="IPR046960">
    <property type="entry name" value="PPR_At4g14850-like_plant"/>
</dbReference>
<dbReference type="Pfam" id="PF01535">
    <property type="entry name" value="PPR"/>
    <property type="match status" value="6"/>
</dbReference>
<feature type="repeat" description="PPR" evidence="3">
    <location>
        <begin position="319"/>
        <end position="353"/>
    </location>
</feature>
<evidence type="ECO:0000256" key="1">
    <source>
        <dbReference type="ARBA" id="ARBA00006643"/>
    </source>
</evidence>
<protein>
    <recommendedName>
        <fullName evidence="6">Chlororespiratory reduction 4</fullName>
    </recommendedName>
</protein>
<dbReference type="NCBIfam" id="TIGR00756">
    <property type="entry name" value="PPR"/>
    <property type="match status" value="3"/>
</dbReference>